<name>A0A2A2M7K3_9GAMM</name>
<keyword evidence="4" id="KW-1185">Reference proteome</keyword>
<dbReference type="InterPro" id="IPR058827">
    <property type="entry name" value="YbbD_head"/>
</dbReference>
<keyword evidence="1" id="KW-1133">Transmembrane helix</keyword>
<feature type="domain" description="YbbD head" evidence="2">
    <location>
        <begin position="38"/>
        <end position="84"/>
    </location>
</feature>
<keyword evidence="1" id="KW-0472">Membrane</keyword>
<dbReference type="Pfam" id="PF26610">
    <property type="entry name" value="YbbD_head"/>
    <property type="match status" value="1"/>
</dbReference>
<evidence type="ECO:0000313" key="3">
    <source>
        <dbReference type="EMBL" id="PAV94555.1"/>
    </source>
</evidence>
<evidence type="ECO:0000313" key="4">
    <source>
        <dbReference type="Proteomes" id="UP000218796"/>
    </source>
</evidence>
<reference evidence="3 4" key="1">
    <citation type="submission" date="2017-08" db="EMBL/GenBank/DDBJ databases">
        <title>Draft Genome Sequence of Hafnia alvei CITHA-6 Isolated from Raw Bovine Milk.</title>
        <authorList>
            <person name="Culligan E.P."/>
            <person name="Mcsweeney A."/>
            <person name="O'Doherty C."/>
            <person name="Gleeson E."/>
            <person name="O'Riordan D."/>
            <person name="Sleator R.D."/>
        </authorList>
    </citation>
    <scope>NUCLEOTIDE SEQUENCE [LARGE SCALE GENOMIC DNA]</scope>
    <source>
        <strain evidence="3 4">CITHA-6</strain>
    </source>
</reference>
<protein>
    <recommendedName>
        <fullName evidence="2">YbbD head domain-containing protein</fullName>
    </recommendedName>
</protein>
<comment type="caution">
    <text evidence="3">The sequence shown here is derived from an EMBL/GenBank/DDBJ whole genome shotgun (WGS) entry which is preliminary data.</text>
</comment>
<sequence length="178" mass="20278">MDSQMRKTFSLLPILLIKIVFISLLVLFAGRFRDTGEVSKTYATYSDIPNDDGIHTWLPDFFPTQAKDIGASTIVEHDYLQVTFRLEKNAASEFDKTFTVQMSDAGIKFLQNEWITHGWCKLAKVPEEGDDEHFYLIGKATGKAGYIYVLTLISPSRYGDSDGETRENMARYCVLKNR</sequence>
<dbReference type="AlphaFoldDB" id="A0A2A2M7K3"/>
<dbReference type="OrthoDB" id="6637339at2"/>
<proteinExistence type="predicted"/>
<keyword evidence="1" id="KW-0812">Transmembrane</keyword>
<dbReference type="RefSeq" id="WP_039184498.1">
    <property type="nucleotide sequence ID" value="NZ_CAUFSP010000017.1"/>
</dbReference>
<organism evidence="3 4">
    <name type="scientific">Hafnia paralvei</name>
    <dbReference type="NCBI Taxonomy" id="546367"/>
    <lineage>
        <taxon>Bacteria</taxon>
        <taxon>Pseudomonadati</taxon>
        <taxon>Pseudomonadota</taxon>
        <taxon>Gammaproteobacteria</taxon>
        <taxon>Enterobacterales</taxon>
        <taxon>Hafniaceae</taxon>
        <taxon>Hafnia</taxon>
    </lineage>
</organism>
<evidence type="ECO:0000256" key="1">
    <source>
        <dbReference type="SAM" id="Phobius"/>
    </source>
</evidence>
<dbReference type="Proteomes" id="UP000218796">
    <property type="component" value="Unassembled WGS sequence"/>
</dbReference>
<feature type="transmembrane region" description="Helical" evidence="1">
    <location>
        <begin position="12"/>
        <end position="30"/>
    </location>
</feature>
<accession>A0A2A2M7K3</accession>
<gene>
    <name evidence="3" type="ORF">CJD50_19985</name>
</gene>
<evidence type="ECO:0000259" key="2">
    <source>
        <dbReference type="Pfam" id="PF26610"/>
    </source>
</evidence>
<dbReference type="EMBL" id="NQMS01000012">
    <property type="protein sequence ID" value="PAV94555.1"/>
    <property type="molecule type" value="Genomic_DNA"/>
</dbReference>